<dbReference type="EMBL" id="SIDB01000002">
    <property type="protein sequence ID" value="KAI3436111.1"/>
    <property type="molecule type" value="Genomic_DNA"/>
</dbReference>
<reference evidence="2" key="2">
    <citation type="submission" date="2020-11" db="EMBL/GenBank/DDBJ databases">
        <authorList>
            <person name="Cecchin M."/>
            <person name="Marcolungo L."/>
            <person name="Rossato M."/>
            <person name="Girolomoni L."/>
            <person name="Cosentino E."/>
            <person name="Cuine S."/>
            <person name="Li-Beisson Y."/>
            <person name="Delledonne M."/>
            <person name="Ballottari M."/>
        </authorList>
    </citation>
    <scope>NUCLEOTIDE SEQUENCE</scope>
    <source>
        <strain evidence="2">211/11P</strain>
        <tissue evidence="2">Whole cell</tissue>
    </source>
</reference>
<dbReference type="OrthoDB" id="504628at2759"/>
<gene>
    <name evidence="2" type="ORF">D9Q98_002169</name>
</gene>
<organism evidence="2 3">
    <name type="scientific">Chlorella vulgaris</name>
    <name type="common">Green alga</name>
    <dbReference type="NCBI Taxonomy" id="3077"/>
    <lineage>
        <taxon>Eukaryota</taxon>
        <taxon>Viridiplantae</taxon>
        <taxon>Chlorophyta</taxon>
        <taxon>core chlorophytes</taxon>
        <taxon>Trebouxiophyceae</taxon>
        <taxon>Chlorellales</taxon>
        <taxon>Chlorellaceae</taxon>
        <taxon>Chlorella clade</taxon>
        <taxon>Chlorella</taxon>
    </lineage>
</organism>
<dbReference type="Proteomes" id="UP001055712">
    <property type="component" value="Unassembled WGS sequence"/>
</dbReference>
<reference evidence="2" key="1">
    <citation type="journal article" date="2019" name="Plant J.">
        <title>Chlorella vulgaris genome assembly and annotation reveals the molecular basis for metabolic acclimation to high light conditions.</title>
        <authorList>
            <person name="Cecchin M."/>
            <person name="Marcolungo L."/>
            <person name="Rossato M."/>
            <person name="Girolomoni L."/>
            <person name="Cosentino E."/>
            <person name="Cuine S."/>
            <person name="Li-Beisson Y."/>
            <person name="Delledonne M."/>
            <person name="Ballottari M."/>
        </authorList>
    </citation>
    <scope>NUCLEOTIDE SEQUENCE</scope>
    <source>
        <strain evidence="2">211/11P</strain>
    </source>
</reference>
<evidence type="ECO:0000313" key="2">
    <source>
        <dbReference type="EMBL" id="KAI3436111.1"/>
    </source>
</evidence>
<sequence length="200" mass="21875">MSWIPPSAVGLYDPQSRHAPRPAASAPLFTFGHLDERRQQGCSSNNSQPHAAPPREAISQRPDKACFDPPAAQLHWWQQPRSAATVSGSCNRDVEVYWEGVAGKDSGVESLVNQQARHKNKEQGLNSTIAASLGDRQEYDLTPQVKSLYQSDLCGTHVRVGKRGVAQPKAAMAAYEESRKQAERNKAVGRATNMKISTLS</sequence>
<evidence type="ECO:0000256" key="1">
    <source>
        <dbReference type="SAM" id="MobiDB-lite"/>
    </source>
</evidence>
<comment type="caution">
    <text evidence="2">The sequence shown here is derived from an EMBL/GenBank/DDBJ whole genome shotgun (WGS) entry which is preliminary data.</text>
</comment>
<feature type="region of interest" description="Disordered" evidence="1">
    <location>
        <begin position="178"/>
        <end position="200"/>
    </location>
</feature>
<keyword evidence="3" id="KW-1185">Reference proteome</keyword>
<accession>A0A9D4Z0G9</accession>
<protein>
    <submittedName>
        <fullName evidence="2">Uncharacterized protein</fullName>
    </submittedName>
</protein>
<name>A0A9D4Z0G9_CHLVU</name>
<proteinExistence type="predicted"/>
<dbReference type="AlphaFoldDB" id="A0A9D4Z0G9"/>
<evidence type="ECO:0000313" key="3">
    <source>
        <dbReference type="Proteomes" id="UP001055712"/>
    </source>
</evidence>
<feature type="compositionally biased region" description="Polar residues" evidence="1">
    <location>
        <begin position="40"/>
        <end position="49"/>
    </location>
</feature>
<feature type="region of interest" description="Disordered" evidence="1">
    <location>
        <begin position="1"/>
        <end position="65"/>
    </location>
</feature>